<comment type="caution">
    <text evidence="1">The sequence shown here is derived from an EMBL/GenBank/DDBJ whole genome shotgun (WGS) entry which is preliminary data.</text>
</comment>
<proteinExistence type="predicted"/>
<evidence type="ECO:0000313" key="2">
    <source>
        <dbReference type="Proteomes" id="UP000593573"/>
    </source>
</evidence>
<reference evidence="1 2" key="1">
    <citation type="journal article" date="2019" name="Genome Biol. Evol.">
        <title>Insights into the evolution of the New World diploid cottons (Gossypium, subgenus Houzingenia) based on genome sequencing.</title>
        <authorList>
            <person name="Grover C.E."/>
            <person name="Arick M.A. 2nd"/>
            <person name="Thrash A."/>
            <person name="Conover J.L."/>
            <person name="Sanders W.S."/>
            <person name="Peterson D.G."/>
            <person name="Frelichowski J.E."/>
            <person name="Scheffler J.A."/>
            <person name="Scheffler B.E."/>
            <person name="Wendel J.F."/>
        </authorList>
    </citation>
    <scope>NUCLEOTIDE SEQUENCE [LARGE SCALE GENOMIC DNA]</scope>
    <source>
        <strain evidence="1">57</strain>
        <tissue evidence="1">Leaf</tissue>
    </source>
</reference>
<gene>
    <name evidence="1" type="ORF">Goklo_000954</name>
</gene>
<dbReference type="OrthoDB" id="10301752at2759"/>
<dbReference type="Proteomes" id="UP000593573">
    <property type="component" value="Unassembled WGS sequence"/>
</dbReference>
<dbReference type="EMBL" id="JABFAB010000013">
    <property type="protein sequence ID" value="MBA0667959.1"/>
    <property type="molecule type" value="Genomic_DNA"/>
</dbReference>
<protein>
    <submittedName>
        <fullName evidence="1">Uncharacterized protein</fullName>
    </submittedName>
</protein>
<dbReference type="AlphaFoldDB" id="A0A7J8VZY6"/>
<accession>A0A7J8VZY6</accession>
<evidence type="ECO:0000313" key="1">
    <source>
        <dbReference type="EMBL" id="MBA0667959.1"/>
    </source>
</evidence>
<sequence>MVLGWSPLEESATVNNGWRNRGLDRVVKDGWFLP</sequence>
<keyword evidence="2" id="KW-1185">Reference proteome</keyword>
<name>A0A7J8VZY6_9ROSI</name>
<organism evidence="1 2">
    <name type="scientific">Gossypium klotzschianum</name>
    <dbReference type="NCBI Taxonomy" id="34286"/>
    <lineage>
        <taxon>Eukaryota</taxon>
        <taxon>Viridiplantae</taxon>
        <taxon>Streptophyta</taxon>
        <taxon>Embryophyta</taxon>
        <taxon>Tracheophyta</taxon>
        <taxon>Spermatophyta</taxon>
        <taxon>Magnoliopsida</taxon>
        <taxon>eudicotyledons</taxon>
        <taxon>Gunneridae</taxon>
        <taxon>Pentapetalae</taxon>
        <taxon>rosids</taxon>
        <taxon>malvids</taxon>
        <taxon>Malvales</taxon>
        <taxon>Malvaceae</taxon>
        <taxon>Malvoideae</taxon>
        <taxon>Gossypium</taxon>
    </lineage>
</organism>